<keyword evidence="2" id="KW-1185">Reference proteome</keyword>
<reference evidence="2" key="1">
    <citation type="journal article" date="2015" name="Nat. Genet.">
        <title>The genome and transcriptome of the zoonotic hookworm Ancylostoma ceylanicum identify infection-specific gene families.</title>
        <authorList>
            <person name="Schwarz E.M."/>
            <person name="Hu Y."/>
            <person name="Antoshechkin I."/>
            <person name="Miller M.M."/>
            <person name="Sternberg P.W."/>
            <person name="Aroian R.V."/>
        </authorList>
    </citation>
    <scope>NUCLEOTIDE SEQUENCE</scope>
    <source>
        <strain evidence="2">HY135</strain>
    </source>
</reference>
<sequence length="78" mass="8733">MNAIFVISTPNNPSGQNLRGFYENKWNSGPSRVSGKSRRTGFPPCLCPIDPPSRCSRQPECQRRGPAPCLWPFGVHYI</sequence>
<protein>
    <submittedName>
        <fullName evidence="1">Uncharacterized protein</fullName>
    </submittedName>
</protein>
<accession>A0A016VLD7</accession>
<comment type="caution">
    <text evidence="1">The sequence shown here is derived from an EMBL/GenBank/DDBJ whole genome shotgun (WGS) entry which is preliminary data.</text>
</comment>
<dbReference type="Proteomes" id="UP000024635">
    <property type="component" value="Unassembled WGS sequence"/>
</dbReference>
<dbReference type="AlphaFoldDB" id="A0A016VLD7"/>
<evidence type="ECO:0000313" key="2">
    <source>
        <dbReference type="Proteomes" id="UP000024635"/>
    </source>
</evidence>
<evidence type="ECO:0000313" key="1">
    <source>
        <dbReference type="EMBL" id="EYC28096.1"/>
    </source>
</evidence>
<name>A0A016VLD7_9BILA</name>
<dbReference type="EMBL" id="JARK01001344">
    <property type="protein sequence ID" value="EYC28096.1"/>
    <property type="molecule type" value="Genomic_DNA"/>
</dbReference>
<gene>
    <name evidence="1" type="primary">Acey_s0008.g337</name>
    <name evidence="1" type="ORF">Y032_0008g337</name>
</gene>
<proteinExistence type="predicted"/>
<organism evidence="1 2">
    <name type="scientific">Ancylostoma ceylanicum</name>
    <dbReference type="NCBI Taxonomy" id="53326"/>
    <lineage>
        <taxon>Eukaryota</taxon>
        <taxon>Metazoa</taxon>
        <taxon>Ecdysozoa</taxon>
        <taxon>Nematoda</taxon>
        <taxon>Chromadorea</taxon>
        <taxon>Rhabditida</taxon>
        <taxon>Rhabditina</taxon>
        <taxon>Rhabditomorpha</taxon>
        <taxon>Strongyloidea</taxon>
        <taxon>Ancylostomatidae</taxon>
        <taxon>Ancylostomatinae</taxon>
        <taxon>Ancylostoma</taxon>
    </lineage>
</organism>